<dbReference type="AlphaFoldDB" id="A0A0G1IZ18"/>
<comment type="subcellular location">
    <subcellularLocation>
        <location evidence="1">Cell membrane</location>
        <topology evidence="1">Multi-pass membrane protein</topology>
    </subcellularLocation>
</comment>
<dbReference type="STRING" id="1618646.UW57_C0001G0022"/>
<evidence type="ECO:0000256" key="8">
    <source>
        <dbReference type="SAM" id="Phobius"/>
    </source>
</evidence>
<dbReference type="PIRSF" id="PIRSF500217">
    <property type="entry name" value="AlgI"/>
    <property type="match status" value="1"/>
</dbReference>
<evidence type="ECO:0000256" key="5">
    <source>
        <dbReference type="ARBA" id="ARBA00022989"/>
    </source>
</evidence>
<evidence type="ECO:0000256" key="1">
    <source>
        <dbReference type="ARBA" id="ARBA00004651"/>
    </source>
</evidence>
<feature type="transmembrane region" description="Helical" evidence="8">
    <location>
        <begin position="387"/>
        <end position="403"/>
    </location>
</feature>
<evidence type="ECO:0000256" key="3">
    <source>
        <dbReference type="ARBA" id="ARBA00022475"/>
    </source>
</evidence>
<dbReference type="InterPro" id="IPR004299">
    <property type="entry name" value="MBOAT_fam"/>
</dbReference>
<reference evidence="9 10" key="1">
    <citation type="journal article" date="2015" name="Nature">
        <title>rRNA introns, odd ribosomes, and small enigmatic genomes across a large radiation of phyla.</title>
        <authorList>
            <person name="Brown C.T."/>
            <person name="Hug L.A."/>
            <person name="Thomas B.C."/>
            <person name="Sharon I."/>
            <person name="Castelle C.J."/>
            <person name="Singh A."/>
            <person name="Wilkins M.J."/>
            <person name="Williams K.H."/>
            <person name="Banfield J.F."/>
        </authorList>
    </citation>
    <scope>NUCLEOTIDE SEQUENCE [LARGE SCALE GENOMIC DNA]</scope>
</reference>
<keyword evidence="7" id="KW-0012">Acyltransferase</keyword>
<feature type="transmembrane region" description="Helical" evidence="8">
    <location>
        <begin position="278"/>
        <end position="297"/>
    </location>
</feature>
<dbReference type="PATRIC" id="fig|1618646.3.peg.24"/>
<dbReference type="Proteomes" id="UP000034652">
    <property type="component" value="Unassembled WGS sequence"/>
</dbReference>
<feature type="transmembrane region" description="Helical" evidence="8">
    <location>
        <begin position="172"/>
        <end position="194"/>
    </location>
</feature>
<sequence>MITETVLYFARCKNLFDKRMLFIFSEFFKPRDINYVYTNSTYCHNIFFIAFILYYLNMLFNSLEYLVFFPTVVAVYFISPHRFRWMLLLAASALFYMAFVPAYILILGVLIIADYCAGILIESAAGRKRKFYLFIIILLNVGFLAFFKYYGFAKENLEALANFLRWNYSLPILSILLPIGLSFHIFQAMSYIIEVYRGKQPAEKHLGIYALYIMFFPRLVAGPIERPQHLIHQFREKHFFDYEKAKNGLILIMWGMFKKVVIADRAAVLVNTVYNDPFHFSGVPLIVATVFFAFQLYGDFSGYSDIAVGSARVLGYDIINNFNRPYASRSIAEFWQRWHISLSSWLRDYLYYPLLFRKPKITPARVYAALMATFVIIGLWHGANWTFVIFGTIYGFYLVFGLWTKTIRLNLINWLKLNQFPTLLKSAQIFTTFSLISFAWIFFRAENLHEATYIVRHLFTGQLFVNLPLIALGGIVLMEIVQYIQGERDISEILKNQSALLRWSAYLFIFWLIIFFGDFGLKPFIYLVF</sequence>
<keyword evidence="4 8" id="KW-0812">Transmembrane</keyword>
<feature type="transmembrane region" description="Helical" evidence="8">
    <location>
        <begin position="505"/>
        <end position="528"/>
    </location>
</feature>
<dbReference type="InterPro" id="IPR051085">
    <property type="entry name" value="MB_O-acyltransferase"/>
</dbReference>
<gene>
    <name evidence="9" type="ORF">UW57_C0001G0022</name>
</gene>
<dbReference type="PANTHER" id="PTHR13285">
    <property type="entry name" value="ACYLTRANSFERASE"/>
    <property type="match status" value="1"/>
</dbReference>
<evidence type="ECO:0000256" key="6">
    <source>
        <dbReference type="ARBA" id="ARBA00023136"/>
    </source>
</evidence>
<keyword evidence="3 7" id="KW-1003">Cell membrane</keyword>
<feature type="transmembrane region" description="Helical" evidence="8">
    <location>
        <begin position="423"/>
        <end position="443"/>
    </location>
</feature>
<proteinExistence type="inferred from homology"/>
<dbReference type="GO" id="GO:0042121">
    <property type="term" value="P:alginic acid biosynthetic process"/>
    <property type="evidence" value="ECO:0007669"/>
    <property type="project" value="InterPro"/>
</dbReference>
<feature type="transmembrane region" description="Helical" evidence="8">
    <location>
        <begin position="131"/>
        <end position="152"/>
    </location>
</feature>
<feature type="transmembrane region" description="Helical" evidence="8">
    <location>
        <begin position="364"/>
        <end position="381"/>
    </location>
</feature>
<evidence type="ECO:0000256" key="7">
    <source>
        <dbReference type="PIRNR" id="PIRNR016636"/>
    </source>
</evidence>
<protein>
    <submittedName>
        <fullName evidence="9">Membrane bound O-acyl transferase MBOAT family protein</fullName>
    </submittedName>
</protein>
<dbReference type="Pfam" id="PF03062">
    <property type="entry name" value="MBOAT"/>
    <property type="match status" value="1"/>
</dbReference>
<organism evidence="9 10">
    <name type="scientific">Candidatus Giovannonibacteria bacterium GW2011_GWA1_44_29</name>
    <dbReference type="NCBI Taxonomy" id="1618646"/>
    <lineage>
        <taxon>Bacteria</taxon>
        <taxon>Candidatus Giovannoniibacteriota</taxon>
    </lineage>
</organism>
<name>A0A0G1IZ18_9BACT</name>
<keyword evidence="5 8" id="KW-1133">Transmembrane helix</keyword>
<dbReference type="InterPro" id="IPR024194">
    <property type="entry name" value="Ac/AlaTfrase_AlgI/DltB"/>
</dbReference>
<comment type="similarity">
    <text evidence="2 7">Belongs to the membrane-bound acyltransferase family.</text>
</comment>
<dbReference type="GO" id="GO:0016746">
    <property type="term" value="F:acyltransferase activity"/>
    <property type="evidence" value="ECO:0007669"/>
    <property type="project" value="UniProtKB-KW"/>
</dbReference>
<dbReference type="InterPro" id="IPR028362">
    <property type="entry name" value="AlgI"/>
</dbReference>
<accession>A0A0G1IZ18</accession>
<evidence type="ECO:0000256" key="4">
    <source>
        <dbReference type="ARBA" id="ARBA00022692"/>
    </source>
</evidence>
<dbReference type="GO" id="GO:0005886">
    <property type="term" value="C:plasma membrane"/>
    <property type="evidence" value="ECO:0007669"/>
    <property type="project" value="UniProtKB-SubCell"/>
</dbReference>
<comment type="caution">
    <text evidence="9">The sequence shown here is derived from an EMBL/GenBank/DDBJ whole genome shotgun (WGS) entry which is preliminary data.</text>
</comment>
<feature type="transmembrane region" description="Helical" evidence="8">
    <location>
        <begin position="85"/>
        <end position="110"/>
    </location>
</feature>
<dbReference type="PIRSF" id="PIRSF016636">
    <property type="entry name" value="AlgI_DltB"/>
    <property type="match status" value="1"/>
</dbReference>
<evidence type="ECO:0000256" key="2">
    <source>
        <dbReference type="ARBA" id="ARBA00010323"/>
    </source>
</evidence>
<keyword evidence="6 7" id="KW-0472">Membrane</keyword>
<feature type="transmembrane region" description="Helical" evidence="8">
    <location>
        <begin position="463"/>
        <end position="484"/>
    </location>
</feature>
<evidence type="ECO:0000313" key="9">
    <source>
        <dbReference type="EMBL" id="KKT64295.1"/>
    </source>
</evidence>
<feature type="transmembrane region" description="Helical" evidence="8">
    <location>
        <begin position="206"/>
        <end position="224"/>
    </location>
</feature>
<keyword evidence="7 9" id="KW-0808">Transferase</keyword>
<dbReference type="PANTHER" id="PTHR13285:SF18">
    <property type="entry name" value="PROTEIN-CYSTEINE N-PALMITOYLTRANSFERASE RASP"/>
    <property type="match status" value="1"/>
</dbReference>
<evidence type="ECO:0000313" key="10">
    <source>
        <dbReference type="Proteomes" id="UP000034652"/>
    </source>
</evidence>
<dbReference type="EMBL" id="LCIV01000001">
    <property type="protein sequence ID" value="KKT64295.1"/>
    <property type="molecule type" value="Genomic_DNA"/>
</dbReference>